<dbReference type="Proteomes" id="UP001243856">
    <property type="component" value="Unassembled WGS sequence"/>
</dbReference>
<dbReference type="GeneID" id="64189376"/>
<dbReference type="SUPFAM" id="SSF50199">
    <property type="entry name" value="Staphylococcal nuclease"/>
    <property type="match status" value="1"/>
</dbReference>
<keyword evidence="6" id="KW-1185">Reference proteome</keyword>
<dbReference type="Pfam" id="PF00565">
    <property type="entry name" value="SNase"/>
    <property type="match status" value="1"/>
</dbReference>
<accession>A0ABT7G5N9</accession>
<name>A0ABT7G5N9_9CORY</name>
<organism evidence="5 6">
    <name type="scientific">Corynebacterium propinquum</name>
    <dbReference type="NCBI Taxonomy" id="43769"/>
    <lineage>
        <taxon>Bacteria</taxon>
        <taxon>Bacillati</taxon>
        <taxon>Actinomycetota</taxon>
        <taxon>Actinomycetes</taxon>
        <taxon>Mycobacteriales</taxon>
        <taxon>Corynebacteriaceae</taxon>
        <taxon>Corynebacterium</taxon>
    </lineage>
</organism>
<reference evidence="5 6" key="1">
    <citation type="submission" date="2023-05" db="EMBL/GenBank/DDBJ databases">
        <title>Metabolic capabilities are highly conserved among human nasal-associated Corynebacterium species in pangenomic analyses.</title>
        <authorList>
            <person name="Tran T.H."/>
            <person name="Roberts A.Q."/>
            <person name="Escapa I.F."/>
            <person name="Gao W."/>
            <person name="Conlan S."/>
            <person name="Kong H."/>
            <person name="Segre J.A."/>
            <person name="Kelly M.S."/>
            <person name="Lemon K.P."/>
        </authorList>
    </citation>
    <scope>NUCLEOTIDE SEQUENCE [LARGE SCALE GENOMIC DNA]</scope>
    <source>
        <strain evidence="5 6">KPL2811</strain>
    </source>
</reference>
<feature type="domain" description="TNase-like" evidence="4">
    <location>
        <begin position="25"/>
        <end position="154"/>
    </location>
</feature>
<dbReference type="Gene3D" id="2.40.50.90">
    <property type="match status" value="1"/>
</dbReference>
<evidence type="ECO:0000313" key="6">
    <source>
        <dbReference type="Proteomes" id="UP001243856"/>
    </source>
</evidence>
<evidence type="ECO:0000256" key="1">
    <source>
        <dbReference type="ARBA" id="ARBA00022722"/>
    </source>
</evidence>
<evidence type="ECO:0000313" key="5">
    <source>
        <dbReference type="EMBL" id="MDK4301713.1"/>
    </source>
</evidence>
<proteinExistence type="predicted"/>
<evidence type="ECO:0000256" key="3">
    <source>
        <dbReference type="ARBA" id="ARBA00022801"/>
    </source>
</evidence>
<dbReference type="InterPro" id="IPR016071">
    <property type="entry name" value="Staphylococal_nuclease_OB-fold"/>
</dbReference>
<dbReference type="InterPro" id="IPR035437">
    <property type="entry name" value="SNase_OB-fold_sf"/>
</dbReference>
<dbReference type="PANTHER" id="PTHR12302">
    <property type="entry name" value="EBNA2 BINDING PROTEIN P100"/>
    <property type="match status" value="1"/>
</dbReference>
<sequence length="167" mass="18653">MASLVYGGYQLLDDDAQDANHTSDDTQMATVDHVIDGDTIRVSKPGEQETTRVRLLNIDTPEIGKECYAEQAQHFLEELIPEGTRVRLEYDQEPTDHYGRELAGVYVDDTLVNKEVAAAGLAVPIVVEPNDRFYREIQEAVASAKREQRGVYAPDSGCSFADYKTRN</sequence>
<comment type="caution">
    <text evidence="5">The sequence shown here is derived from an EMBL/GenBank/DDBJ whole genome shotgun (WGS) entry which is preliminary data.</text>
</comment>
<dbReference type="PROSITE" id="PS50830">
    <property type="entry name" value="TNASE_3"/>
    <property type="match status" value="1"/>
</dbReference>
<keyword evidence="3" id="KW-0378">Hydrolase</keyword>
<protein>
    <submittedName>
        <fullName evidence="5">Thermonuclease family protein</fullName>
    </submittedName>
</protein>
<gene>
    <name evidence="5" type="ORF">QPX45_10830</name>
</gene>
<evidence type="ECO:0000259" key="4">
    <source>
        <dbReference type="PROSITE" id="PS50830"/>
    </source>
</evidence>
<dbReference type="RefSeq" id="WP_018119484.1">
    <property type="nucleotide sequence ID" value="NZ_CABIYR010000012.1"/>
</dbReference>
<dbReference type="EMBL" id="JASNVK010000029">
    <property type="protein sequence ID" value="MDK4301713.1"/>
    <property type="molecule type" value="Genomic_DNA"/>
</dbReference>
<dbReference type="SMART" id="SM00318">
    <property type="entry name" value="SNc"/>
    <property type="match status" value="1"/>
</dbReference>
<keyword evidence="2" id="KW-0255">Endonuclease</keyword>
<keyword evidence="1" id="KW-0540">Nuclease</keyword>
<dbReference type="PANTHER" id="PTHR12302:SF3">
    <property type="entry name" value="SERINE_THREONINE-PROTEIN KINASE 31"/>
    <property type="match status" value="1"/>
</dbReference>
<evidence type="ECO:0000256" key="2">
    <source>
        <dbReference type="ARBA" id="ARBA00022759"/>
    </source>
</evidence>